<feature type="region of interest" description="Disordered" evidence="4">
    <location>
        <begin position="115"/>
        <end position="145"/>
    </location>
</feature>
<feature type="region of interest" description="Disordered" evidence="4">
    <location>
        <begin position="294"/>
        <end position="316"/>
    </location>
</feature>
<comment type="caution">
    <text evidence="6">The sequence shown here is derived from an EMBL/GenBank/DDBJ whole genome shotgun (WGS) entry which is preliminary data.</text>
</comment>
<keyword evidence="3" id="KW-0539">Nucleus</keyword>
<dbReference type="InterPro" id="IPR017956">
    <property type="entry name" value="AT_hook_DNA-bd_motif"/>
</dbReference>
<dbReference type="PANTHER" id="PTHR11467">
    <property type="entry name" value="HISTONE H1"/>
    <property type="match status" value="1"/>
</dbReference>
<reference evidence="6" key="1">
    <citation type="submission" date="2024-03" db="EMBL/GenBank/DDBJ databases">
        <title>WGS assembly of Saponaria officinalis var. Norfolk2.</title>
        <authorList>
            <person name="Jenkins J."/>
            <person name="Shu S."/>
            <person name="Grimwood J."/>
            <person name="Barry K."/>
            <person name="Goodstein D."/>
            <person name="Schmutz J."/>
            <person name="Leebens-Mack J."/>
            <person name="Osbourn A."/>
        </authorList>
    </citation>
    <scope>NUCLEOTIDE SEQUENCE [LARGE SCALE GENOMIC DNA]</scope>
    <source>
        <strain evidence="6">JIC</strain>
    </source>
</reference>
<gene>
    <name evidence="6" type="ORF">RND81_02G115700</name>
</gene>
<evidence type="ECO:0000313" key="6">
    <source>
        <dbReference type="EMBL" id="KAK9749293.1"/>
    </source>
</evidence>
<name>A0AAW1MLF9_SAPOF</name>
<keyword evidence="7" id="KW-1185">Reference proteome</keyword>
<proteinExistence type="predicted"/>
<accession>A0AAW1MLF9</accession>
<dbReference type="GO" id="GO:0006334">
    <property type="term" value="P:nucleosome assembly"/>
    <property type="evidence" value="ECO:0007669"/>
    <property type="project" value="InterPro"/>
</dbReference>
<dbReference type="GO" id="GO:0003690">
    <property type="term" value="F:double-stranded DNA binding"/>
    <property type="evidence" value="ECO:0007669"/>
    <property type="project" value="TreeGrafter"/>
</dbReference>
<evidence type="ECO:0000256" key="4">
    <source>
        <dbReference type="SAM" id="MobiDB-lite"/>
    </source>
</evidence>
<dbReference type="PRINTS" id="PR00929">
    <property type="entry name" value="ATHOOK"/>
</dbReference>
<evidence type="ECO:0000256" key="2">
    <source>
        <dbReference type="ARBA" id="ARBA00023125"/>
    </source>
</evidence>
<feature type="region of interest" description="Disordered" evidence="4">
    <location>
        <begin position="205"/>
        <end position="228"/>
    </location>
</feature>
<organism evidence="6 7">
    <name type="scientific">Saponaria officinalis</name>
    <name type="common">Common soapwort</name>
    <name type="synonym">Lychnis saponaria</name>
    <dbReference type="NCBI Taxonomy" id="3572"/>
    <lineage>
        <taxon>Eukaryota</taxon>
        <taxon>Viridiplantae</taxon>
        <taxon>Streptophyta</taxon>
        <taxon>Embryophyta</taxon>
        <taxon>Tracheophyta</taxon>
        <taxon>Spermatophyta</taxon>
        <taxon>Magnoliopsida</taxon>
        <taxon>eudicotyledons</taxon>
        <taxon>Gunneridae</taxon>
        <taxon>Pentapetalae</taxon>
        <taxon>Caryophyllales</taxon>
        <taxon>Caryophyllaceae</taxon>
        <taxon>Caryophylleae</taxon>
        <taxon>Saponaria</taxon>
    </lineage>
</organism>
<feature type="domain" description="H15" evidence="5">
    <location>
        <begin position="30"/>
        <end position="92"/>
    </location>
</feature>
<comment type="subcellular location">
    <subcellularLocation>
        <location evidence="1">Nucleus</location>
    </subcellularLocation>
</comment>
<dbReference type="GO" id="GO:0005730">
    <property type="term" value="C:nucleolus"/>
    <property type="evidence" value="ECO:0007669"/>
    <property type="project" value="TreeGrafter"/>
</dbReference>
<dbReference type="Proteomes" id="UP001443914">
    <property type="component" value="Unassembled WGS sequence"/>
</dbReference>
<dbReference type="Gene3D" id="1.10.10.10">
    <property type="entry name" value="Winged helix-like DNA-binding domain superfamily/Winged helix DNA-binding domain"/>
    <property type="match status" value="1"/>
</dbReference>
<dbReference type="InterPro" id="IPR005818">
    <property type="entry name" value="Histone_H1/H5_H15"/>
</dbReference>
<keyword evidence="2" id="KW-0238">DNA-binding</keyword>
<evidence type="ECO:0000259" key="5">
    <source>
        <dbReference type="SMART" id="SM00526"/>
    </source>
</evidence>
<feature type="compositionally biased region" description="Basic residues" evidence="4">
    <location>
        <begin position="123"/>
        <end position="133"/>
    </location>
</feature>
<dbReference type="GO" id="GO:0031492">
    <property type="term" value="F:nucleosomal DNA binding"/>
    <property type="evidence" value="ECO:0007669"/>
    <property type="project" value="TreeGrafter"/>
</dbReference>
<dbReference type="InterPro" id="IPR036388">
    <property type="entry name" value="WH-like_DNA-bd_sf"/>
</dbReference>
<dbReference type="SMART" id="SM00526">
    <property type="entry name" value="H15"/>
    <property type="match status" value="1"/>
</dbReference>
<dbReference type="GO" id="GO:0030261">
    <property type="term" value="P:chromosome condensation"/>
    <property type="evidence" value="ECO:0007669"/>
    <property type="project" value="TreeGrafter"/>
</dbReference>
<dbReference type="GO" id="GO:0045910">
    <property type="term" value="P:negative regulation of DNA recombination"/>
    <property type="evidence" value="ECO:0007669"/>
    <property type="project" value="TreeGrafter"/>
</dbReference>
<dbReference type="PANTHER" id="PTHR11467:SF29">
    <property type="entry name" value="OS03G0711600 PROTEIN"/>
    <property type="match status" value="1"/>
</dbReference>
<evidence type="ECO:0000313" key="7">
    <source>
        <dbReference type="Proteomes" id="UP001443914"/>
    </source>
</evidence>
<protein>
    <recommendedName>
        <fullName evidence="5">H15 domain-containing protein</fullName>
    </recommendedName>
</protein>
<feature type="region of interest" description="Disordered" evidence="4">
    <location>
        <begin position="340"/>
        <end position="381"/>
    </location>
</feature>
<dbReference type="InterPro" id="IPR036390">
    <property type="entry name" value="WH_DNA-bd_sf"/>
</dbReference>
<evidence type="ECO:0000256" key="3">
    <source>
        <dbReference type="ARBA" id="ARBA00023242"/>
    </source>
</evidence>
<evidence type="ECO:0000256" key="1">
    <source>
        <dbReference type="ARBA" id="ARBA00004123"/>
    </source>
</evidence>
<dbReference type="EMBL" id="JBDFQZ010000002">
    <property type="protein sequence ID" value="KAK9749293.1"/>
    <property type="molecule type" value="Genomic_DNA"/>
</dbReference>
<dbReference type="SUPFAM" id="SSF46785">
    <property type="entry name" value="Winged helix' DNA-binding domain"/>
    <property type="match status" value="1"/>
</dbReference>
<dbReference type="AlphaFoldDB" id="A0AAW1MLF9"/>
<dbReference type="GO" id="GO:0000786">
    <property type="term" value="C:nucleosome"/>
    <property type="evidence" value="ECO:0007669"/>
    <property type="project" value="InterPro"/>
</dbReference>
<dbReference type="SMART" id="SM00384">
    <property type="entry name" value="AT_hook"/>
    <property type="match status" value="7"/>
</dbReference>
<sequence>MSIMDPTPPQLPPISAVSHLTTAANISQPPPSHPPYPEMIMAAIECGNSEEREIAMYIHRVYTHLPPTHLSELTHHLERLTNSGQLVLIKHSYHLPYSVRSTNADFPGAGAGTGLENGSGLVKRGRGRPRKVLRPGSGLENGGKRGRGRPWKVYGLCLGQAQAQGNEVTVPGSGTSAGLGNGSSLVKRRVGRPRREIGPDLAHAQAQTQTQGQEVINPGSGAGLENGTSLVKRRVGRPRKEIGPSLAQAEADEVMVPHSGLENDLIKVKREIGWPQTEIEPGLADAQAHEVMVPGSGLENGSSLVKRARGRPRKDSWSALAQAQDRARAQALRNALSLEIRGRLRPRKENGPGSIPAQTQPRESGVRSGKRGRGRPRKEMNPTFERFAQVEAANEELRTMLEEMQSKLKVAVGVIRPHIATQSAPDAGAALQQLEQLSTMKPTTSPSLNAPPETSLPIDMTAQLQSTSAPDGLGASSFAAPPGIPLPFGMNVPPVTPSDPSSNCCMSVIYDYY</sequence>